<organism evidence="1 2">
    <name type="scientific">Vermiconidia calcicola</name>
    <dbReference type="NCBI Taxonomy" id="1690605"/>
    <lineage>
        <taxon>Eukaryota</taxon>
        <taxon>Fungi</taxon>
        <taxon>Dikarya</taxon>
        <taxon>Ascomycota</taxon>
        <taxon>Pezizomycotina</taxon>
        <taxon>Dothideomycetes</taxon>
        <taxon>Dothideomycetidae</taxon>
        <taxon>Mycosphaerellales</taxon>
        <taxon>Extremaceae</taxon>
        <taxon>Vermiconidia</taxon>
    </lineage>
</organism>
<protein>
    <submittedName>
        <fullName evidence="1">Uncharacterized protein</fullName>
    </submittedName>
</protein>
<dbReference type="EMBL" id="JAUTXU010000008">
    <property type="protein sequence ID" value="KAK3723730.1"/>
    <property type="molecule type" value="Genomic_DNA"/>
</dbReference>
<keyword evidence="2" id="KW-1185">Reference proteome</keyword>
<sequence>MATLATFPDELKYQIYELTVPRNMIYKQNIMLPPILEASRTLQPYLLPIWLANNTFELNKTQTIKLRDFEATFLGLPDKNALKHIQRISLRLEIESAKPESYPVVKYASKVLVCIDGDEYSWTITQHSCSGVVGGTVPVRFIGQWDDMETPVELLVADMKKVGRKLTENGDCPLWEILYLQTAFCIPSSLKRATMDSPTTSKDWLSALPAELRNHIYDMVIPSTHYYVLHGATPPISRASRKLREENLPIWLNRNKFTFNSTQINALRGPNALFLGSPAKATLQHVQKLAVLYRCTNNQSLARRELGAWHKAILVSIEQNEYAVTTTQVMVGCNEVVFSPSSSRAAFKEEKARKKLVELLADLEKLLDRKLTERQGLTYTNRE</sequence>
<name>A0ACC3NWQ2_9PEZI</name>
<evidence type="ECO:0000313" key="1">
    <source>
        <dbReference type="EMBL" id="KAK3723730.1"/>
    </source>
</evidence>
<proteinExistence type="predicted"/>
<evidence type="ECO:0000313" key="2">
    <source>
        <dbReference type="Proteomes" id="UP001281147"/>
    </source>
</evidence>
<reference evidence="1" key="1">
    <citation type="submission" date="2023-07" db="EMBL/GenBank/DDBJ databases">
        <title>Black Yeasts Isolated from many extreme environments.</title>
        <authorList>
            <person name="Coleine C."/>
            <person name="Stajich J.E."/>
            <person name="Selbmann L."/>
        </authorList>
    </citation>
    <scope>NUCLEOTIDE SEQUENCE</scope>
    <source>
        <strain evidence="1">CCFEE 5714</strain>
    </source>
</reference>
<accession>A0ACC3NWQ2</accession>
<comment type="caution">
    <text evidence="1">The sequence shown here is derived from an EMBL/GenBank/DDBJ whole genome shotgun (WGS) entry which is preliminary data.</text>
</comment>
<dbReference type="Proteomes" id="UP001281147">
    <property type="component" value="Unassembled WGS sequence"/>
</dbReference>
<gene>
    <name evidence="1" type="ORF">LTR37_001611</name>
</gene>